<sequence>MNSMGDNGQALPALSLTDIDTTINHEPRILDLRLAEALGFGRPRDIRQLIERHREALERLGGICGAVPQNRGRGRPTVQFWLTKKQAIYITTKAETDRATDITIALVELFDAVTSGAVPAAPSSALTPADLDAIDRRARRIGQEEEQRARSALLAQALDRLRRGEPIDAAHLAAARPAGSADRLPPPPPRRTHAQSVDLAVAHLRALPPELREEGFRLMRAVKAHSDALTELKAATEAIHSPLDTIADILEREAHTLRQTLAAQSAAARSAAAPGDRA</sequence>
<organism evidence="2 3">
    <name type="scientific">Azospirillum cavernae</name>
    <dbReference type="NCBI Taxonomy" id="2320860"/>
    <lineage>
        <taxon>Bacteria</taxon>
        <taxon>Pseudomonadati</taxon>
        <taxon>Pseudomonadota</taxon>
        <taxon>Alphaproteobacteria</taxon>
        <taxon>Rhodospirillales</taxon>
        <taxon>Azospirillaceae</taxon>
        <taxon>Azospirillum</taxon>
    </lineage>
</organism>
<dbReference type="OrthoDB" id="7301931at2"/>
<evidence type="ECO:0000256" key="1">
    <source>
        <dbReference type="SAM" id="MobiDB-lite"/>
    </source>
</evidence>
<dbReference type="EMBL" id="QYUL01000001">
    <property type="protein sequence ID" value="RJF83434.1"/>
    <property type="molecule type" value="Genomic_DNA"/>
</dbReference>
<dbReference type="AlphaFoldDB" id="A0A418W0E6"/>
<dbReference type="Proteomes" id="UP000283458">
    <property type="component" value="Unassembled WGS sequence"/>
</dbReference>
<proteinExistence type="predicted"/>
<gene>
    <name evidence="2" type="ORF">D3877_01820</name>
</gene>
<protein>
    <submittedName>
        <fullName evidence="2">Uncharacterized protein</fullName>
    </submittedName>
</protein>
<feature type="region of interest" description="Disordered" evidence="1">
    <location>
        <begin position="173"/>
        <end position="193"/>
    </location>
</feature>
<dbReference type="RefSeq" id="WP_119829078.1">
    <property type="nucleotide sequence ID" value="NZ_QYUL01000001.1"/>
</dbReference>
<evidence type="ECO:0000313" key="3">
    <source>
        <dbReference type="Proteomes" id="UP000283458"/>
    </source>
</evidence>
<evidence type="ECO:0000313" key="2">
    <source>
        <dbReference type="EMBL" id="RJF83434.1"/>
    </source>
</evidence>
<keyword evidence="3" id="KW-1185">Reference proteome</keyword>
<name>A0A418W0E6_9PROT</name>
<accession>A0A418W0E6</accession>
<comment type="caution">
    <text evidence="2">The sequence shown here is derived from an EMBL/GenBank/DDBJ whole genome shotgun (WGS) entry which is preliminary data.</text>
</comment>
<reference evidence="2 3" key="1">
    <citation type="submission" date="2018-09" db="EMBL/GenBank/DDBJ databases">
        <authorList>
            <person name="Zhu H."/>
        </authorList>
    </citation>
    <scope>NUCLEOTIDE SEQUENCE [LARGE SCALE GENOMIC DNA]</scope>
    <source>
        <strain evidence="2 3">K2W22B-5</strain>
    </source>
</reference>